<comment type="caution">
    <text evidence="2">The sequence shown here is derived from an EMBL/GenBank/DDBJ whole genome shotgun (WGS) entry which is preliminary data.</text>
</comment>
<evidence type="ECO:0000256" key="1">
    <source>
        <dbReference type="SAM" id="Coils"/>
    </source>
</evidence>
<reference evidence="2" key="1">
    <citation type="submission" date="2023-06" db="EMBL/GenBank/DDBJ databases">
        <title>Genomic analysis of the entomopathogenic nematode Steinernema hermaphroditum.</title>
        <authorList>
            <person name="Schwarz E.M."/>
            <person name="Heppert J.K."/>
            <person name="Baniya A."/>
            <person name="Schwartz H.T."/>
            <person name="Tan C.-H."/>
            <person name="Antoshechkin I."/>
            <person name="Sternberg P.W."/>
            <person name="Goodrich-Blair H."/>
            <person name="Dillman A.R."/>
        </authorList>
    </citation>
    <scope>NUCLEOTIDE SEQUENCE</scope>
    <source>
        <strain evidence="2">PS9179</strain>
        <tissue evidence="2">Whole animal</tissue>
    </source>
</reference>
<accession>A0AA39HJU7</accession>
<dbReference type="AlphaFoldDB" id="A0AA39HJU7"/>
<protein>
    <submittedName>
        <fullName evidence="2">Uncharacterized protein</fullName>
    </submittedName>
</protein>
<feature type="coiled-coil region" evidence="1">
    <location>
        <begin position="62"/>
        <end position="94"/>
    </location>
</feature>
<dbReference type="EMBL" id="JAUCMV010000004">
    <property type="protein sequence ID" value="KAK0406093.1"/>
    <property type="molecule type" value="Genomic_DNA"/>
</dbReference>
<name>A0AA39HJU7_9BILA</name>
<dbReference type="Proteomes" id="UP001175271">
    <property type="component" value="Unassembled WGS sequence"/>
</dbReference>
<evidence type="ECO:0000313" key="3">
    <source>
        <dbReference type="Proteomes" id="UP001175271"/>
    </source>
</evidence>
<keyword evidence="1" id="KW-0175">Coiled coil</keyword>
<evidence type="ECO:0000313" key="2">
    <source>
        <dbReference type="EMBL" id="KAK0406093.1"/>
    </source>
</evidence>
<sequence length="95" mass="10648">MWTAVLLGCIHVVFFTVFAFFGCEKKKKQIPMANNVPFIAAEDPRAKSAYGIKTETMFPGLGEQKQEALEALRKEEEEALKKALEEQKQKAAAKT</sequence>
<organism evidence="2 3">
    <name type="scientific">Steinernema hermaphroditum</name>
    <dbReference type="NCBI Taxonomy" id="289476"/>
    <lineage>
        <taxon>Eukaryota</taxon>
        <taxon>Metazoa</taxon>
        <taxon>Ecdysozoa</taxon>
        <taxon>Nematoda</taxon>
        <taxon>Chromadorea</taxon>
        <taxon>Rhabditida</taxon>
        <taxon>Tylenchina</taxon>
        <taxon>Panagrolaimomorpha</taxon>
        <taxon>Strongyloidoidea</taxon>
        <taxon>Steinernematidae</taxon>
        <taxon>Steinernema</taxon>
    </lineage>
</organism>
<proteinExistence type="predicted"/>
<gene>
    <name evidence="2" type="ORF">QR680_018366</name>
</gene>
<keyword evidence="3" id="KW-1185">Reference proteome</keyword>